<feature type="binding site" evidence="2">
    <location>
        <position position="113"/>
    </location>
    <ligand>
        <name>Fe cation</name>
        <dbReference type="ChEBI" id="CHEBI:24875"/>
    </ligand>
</feature>
<feature type="domain" description="Quercetin 2,3-dioxygenase C-terminal cupin" evidence="5">
    <location>
        <begin position="157"/>
        <end position="244"/>
    </location>
</feature>
<keyword evidence="7" id="KW-1185">Reference proteome</keyword>
<evidence type="ECO:0000259" key="5">
    <source>
        <dbReference type="Pfam" id="PF17954"/>
    </source>
</evidence>
<feature type="binding site" evidence="2">
    <location>
        <position position="68"/>
    </location>
    <ligand>
        <name>Fe cation</name>
        <dbReference type="ChEBI" id="CHEBI:24875"/>
    </ligand>
</feature>
<feature type="binding site" evidence="2">
    <location>
        <position position="66"/>
    </location>
    <ligand>
        <name>Fe cation</name>
        <dbReference type="ChEBI" id="CHEBI:24875"/>
    </ligand>
</feature>
<gene>
    <name evidence="6" type="ORF">LX78_01100</name>
</gene>
<evidence type="ECO:0000313" key="7">
    <source>
        <dbReference type="Proteomes" id="UP000245430"/>
    </source>
</evidence>
<dbReference type="Gene3D" id="2.60.120.10">
    <property type="entry name" value="Jelly Rolls"/>
    <property type="match status" value="2"/>
</dbReference>
<dbReference type="CDD" id="cd02910">
    <property type="entry name" value="cupin_Yhhw_N"/>
    <property type="match status" value="1"/>
</dbReference>
<reference evidence="6 7" key="1">
    <citation type="submission" date="2018-05" db="EMBL/GenBank/DDBJ databases">
        <title>Genomic Encyclopedia of Archaeal and Bacterial Type Strains, Phase II (KMG-II): from individual species to whole genera.</title>
        <authorList>
            <person name="Goeker M."/>
        </authorList>
    </citation>
    <scope>NUCLEOTIDE SEQUENCE [LARGE SCALE GENOMIC DNA]</scope>
    <source>
        <strain evidence="6 7">DSM 22637</strain>
    </source>
</reference>
<dbReference type="GO" id="GO:0046872">
    <property type="term" value="F:metal ion binding"/>
    <property type="evidence" value="ECO:0007669"/>
    <property type="project" value="UniProtKB-KW"/>
</dbReference>
<dbReference type="Pfam" id="PF17954">
    <property type="entry name" value="Pirin_C_2"/>
    <property type="match status" value="1"/>
</dbReference>
<dbReference type="PIRSF" id="PIRSF006232">
    <property type="entry name" value="Pirin"/>
    <property type="match status" value="1"/>
</dbReference>
<dbReference type="PANTHER" id="PTHR43212:SF3">
    <property type="entry name" value="QUERCETIN 2,3-DIOXYGENASE"/>
    <property type="match status" value="1"/>
</dbReference>
<dbReference type="Pfam" id="PF02678">
    <property type="entry name" value="Pirin"/>
    <property type="match status" value="1"/>
</dbReference>
<evidence type="ECO:0008006" key="8">
    <source>
        <dbReference type="Google" id="ProtNLM"/>
    </source>
</evidence>
<dbReference type="InterPro" id="IPR003829">
    <property type="entry name" value="Pirin_N_dom"/>
</dbReference>
<evidence type="ECO:0000259" key="4">
    <source>
        <dbReference type="Pfam" id="PF02678"/>
    </source>
</evidence>
<dbReference type="InterPro" id="IPR012093">
    <property type="entry name" value="Pirin"/>
</dbReference>
<sequence length="247" mass="28126">METKIKLIMKKVLHKADSRGFANHSWLQANHSFSFAGYYNPEKIHFGALRVLNDDIIAPKMGFGTHPHDNMEIITIPLKGVLKHRDNMHQDWQQLLPEEVQVMSAGTGVQHSEINGSMEDHLSLFQIWVIPNKQNVTPRYDQKSFTLEDRKNKLQTLVTSIDEDFEGSLKIHQDAIISRIDLDEANAINYKLKSKNHGVYIMNIFGNVTIENETLETRDALGISETDSFSIHASTNSSLLFIEVPMI</sequence>
<proteinExistence type="inferred from homology"/>
<dbReference type="InterPro" id="IPR014710">
    <property type="entry name" value="RmlC-like_jellyroll"/>
</dbReference>
<evidence type="ECO:0000313" key="6">
    <source>
        <dbReference type="EMBL" id="PWK19750.1"/>
    </source>
</evidence>
<comment type="cofactor">
    <cofactor evidence="2">
        <name>Fe cation</name>
        <dbReference type="ChEBI" id="CHEBI:24875"/>
    </cofactor>
    <text evidence="2">Binds 1 Fe cation per subunit.</text>
</comment>
<dbReference type="EMBL" id="QGGP01000002">
    <property type="protein sequence ID" value="PWK19750.1"/>
    <property type="molecule type" value="Genomic_DNA"/>
</dbReference>
<evidence type="ECO:0000256" key="3">
    <source>
        <dbReference type="RuleBase" id="RU003457"/>
    </source>
</evidence>
<dbReference type="PANTHER" id="PTHR43212">
    <property type="entry name" value="QUERCETIN 2,3-DIOXYGENASE"/>
    <property type="match status" value="1"/>
</dbReference>
<keyword evidence="2" id="KW-0479">Metal-binding</keyword>
<comment type="caution">
    <text evidence="6">The sequence shown here is derived from an EMBL/GenBank/DDBJ whole genome shotgun (WGS) entry which is preliminary data.</text>
</comment>
<dbReference type="SUPFAM" id="SSF51182">
    <property type="entry name" value="RmlC-like cupins"/>
    <property type="match status" value="1"/>
</dbReference>
<protein>
    <recommendedName>
        <fullName evidence="8">Pirin N-terminal domain-containing protein</fullName>
    </recommendedName>
</protein>
<name>A0A316EA35_9FLAO</name>
<keyword evidence="2" id="KW-0408">Iron</keyword>
<dbReference type="Proteomes" id="UP000245430">
    <property type="component" value="Unassembled WGS sequence"/>
</dbReference>
<accession>A0A316EA35</accession>
<organism evidence="6 7">
    <name type="scientific">Xanthomarina spongicola</name>
    <dbReference type="NCBI Taxonomy" id="570520"/>
    <lineage>
        <taxon>Bacteria</taxon>
        <taxon>Pseudomonadati</taxon>
        <taxon>Bacteroidota</taxon>
        <taxon>Flavobacteriia</taxon>
        <taxon>Flavobacteriales</taxon>
        <taxon>Flavobacteriaceae</taxon>
        <taxon>Xanthomarina</taxon>
    </lineage>
</organism>
<feature type="domain" description="Pirin N-terminal" evidence="4">
    <location>
        <begin position="19"/>
        <end position="129"/>
    </location>
</feature>
<evidence type="ECO:0000256" key="1">
    <source>
        <dbReference type="ARBA" id="ARBA00008416"/>
    </source>
</evidence>
<comment type="similarity">
    <text evidence="1 3">Belongs to the pirin family.</text>
</comment>
<evidence type="ECO:0000256" key="2">
    <source>
        <dbReference type="PIRSR" id="PIRSR006232-1"/>
    </source>
</evidence>
<feature type="binding site" evidence="2">
    <location>
        <position position="111"/>
    </location>
    <ligand>
        <name>Fe cation</name>
        <dbReference type="ChEBI" id="CHEBI:24875"/>
    </ligand>
</feature>
<dbReference type="InterPro" id="IPR011051">
    <property type="entry name" value="RmlC_Cupin_sf"/>
</dbReference>
<dbReference type="InterPro" id="IPR041602">
    <property type="entry name" value="Quercetinase_C"/>
</dbReference>
<dbReference type="AlphaFoldDB" id="A0A316EA35"/>